<name>A0ABD1ZG68_9MARC</name>
<evidence type="ECO:0000313" key="1">
    <source>
        <dbReference type="EMBL" id="KAL2650429.1"/>
    </source>
</evidence>
<proteinExistence type="predicted"/>
<keyword evidence="2" id="KW-1185">Reference proteome</keyword>
<dbReference type="Proteomes" id="UP001605036">
    <property type="component" value="Unassembled WGS sequence"/>
</dbReference>
<organism evidence="1 2">
    <name type="scientific">Riccia fluitans</name>
    <dbReference type="NCBI Taxonomy" id="41844"/>
    <lineage>
        <taxon>Eukaryota</taxon>
        <taxon>Viridiplantae</taxon>
        <taxon>Streptophyta</taxon>
        <taxon>Embryophyta</taxon>
        <taxon>Marchantiophyta</taxon>
        <taxon>Marchantiopsida</taxon>
        <taxon>Marchantiidae</taxon>
        <taxon>Marchantiales</taxon>
        <taxon>Ricciaceae</taxon>
        <taxon>Riccia</taxon>
    </lineage>
</organism>
<comment type="caution">
    <text evidence="1">The sequence shown here is derived from an EMBL/GenBank/DDBJ whole genome shotgun (WGS) entry which is preliminary data.</text>
</comment>
<dbReference type="EMBL" id="JBHFFA010000001">
    <property type="protein sequence ID" value="KAL2650429.1"/>
    <property type="molecule type" value="Genomic_DNA"/>
</dbReference>
<dbReference type="AlphaFoldDB" id="A0ABD1ZG68"/>
<protein>
    <submittedName>
        <fullName evidence="1">Uncharacterized protein</fullName>
    </submittedName>
</protein>
<reference evidence="1 2" key="1">
    <citation type="submission" date="2024-09" db="EMBL/GenBank/DDBJ databases">
        <title>Chromosome-scale assembly of Riccia fluitans.</title>
        <authorList>
            <person name="Paukszto L."/>
            <person name="Sawicki J."/>
            <person name="Karawczyk K."/>
            <person name="Piernik-Szablinska J."/>
            <person name="Szczecinska M."/>
            <person name="Mazdziarz M."/>
        </authorList>
    </citation>
    <scope>NUCLEOTIDE SEQUENCE [LARGE SCALE GENOMIC DNA]</scope>
    <source>
        <strain evidence="1">Rf_01</strain>
        <tissue evidence="1">Aerial parts of the thallus</tissue>
    </source>
</reference>
<sequence length="138" mass="15843">MLTYKGLSRDCKYLLLLTGNCEGPSTPCHIVQMLYAYGSARQQEGKHEPEPLYIGMIKLENSGTMLRVIKESSRWSVQSGHTVHELSAPYQYETLALHDLQKEFLTVLMEADNERLERSLLDACDSLRIYQELWTDDS</sequence>
<gene>
    <name evidence="1" type="ORF">R1flu_018557</name>
</gene>
<accession>A0ABD1ZG68</accession>
<evidence type="ECO:0000313" key="2">
    <source>
        <dbReference type="Proteomes" id="UP001605036"/>
    </source>
</evidence>